<dbReference type="Proteomes" id="UP000664940">
    <property type="component" value="Unassembled WGS sequence"/>
</dbReference>
<accession>A0A833YXT3</accession>
<comment type="caution">
    <text evidence="1">The sequence shown here is derived from an EMBL/GenBank/DDBJ whole genome shotgun (WGS) entry which is preliminary data.</text>
</comment>
<proteinExistence type="predicted"/>
<organism evidence="1 2">
    <name type="scientific">Phyllostomus discolor</name>
    <name type="common">pale spear-nosed bat</name>
    <dbReference type="NCBI Taxonomy" id="89673"/>
    <lineage>
        <taxon>Eukaryota</taxon>
        <taxon>Metazoa</taxon>
        <taxon>Chordata</taxon>
        <taxon>Craniata</taxon>
        <taxon>Vertebrata</taxon>
        <taxon>Euteleostomi</taxon>
        <taxon>Mammalia</taxon>
        <taxon>Eutheria</taxon>
        <taxon>Laurasiatheria</taxon>
        <taxon>Chiroptera</taxon>
        <taxon>Yangochiroptera</taxon>
        <taxon>Phyllostomidae</taxon>
        <taxon>Phyllostominae</taxon>
        <taxon>Phyllostomus</taxon>
    </lineage>
</organism>
<reference evidence="1 2" key="1">
    <citation type="journal article" date="2020" name="Nature">
        <title>Six reference-quality genomes reveal evolution of bat adaptations.</title>
        <authorList>
            <person name="Jebb D."/>
            <person name="Huang Z."/>
            <person name="Pippel M."/>
            <person name="Hughes G.M."/>
            <person name="Lavrichenko K."/>
            <person name="Devanna P."/>
            <person name="Winkler S."/>
            <person name="Jermiin L.S."/>
            <person name="Skirmuntt E.C."/>
            <person name="Katzourakis A."/>
            <person name="Burkitt-Gray L."/>
            <person name="Ray D.A."/>
            <person name="Sullivan K.A.M."/>
            <person name="Roscito J.G."/>
            <person name="Kirilenko B.M."/>
            <person name="Davalos L.M."/>
            <person name="Corthals A.P."/>
            <person name="Power M.L."/>
            <person name="Jones G."/>
            <person name="Ransome R.D."/>
            <person name="Dechmann D.K.N."/>
            <person name="Locatelli A.G."/>
            <person name="Puechmaille S.J."/>
            <person name="Fedrigo O."/>
            <person name="Jarvis E.D."/>
            <person name="Hiller M."/>
            <person name="Vernes S.C."/>
            <person name="Myers E.W."/>
            <person name="Teeling E.C."/>
        </authorList>
    </citation>
    <scope>NUCLEOTIDE SEQUENCE [LARGE SCALE GENOMIC DNA]</scope>
    <source>
        <strain evidence="1">Bat1K_MPI-CBG_1</strain>
    </source>
</reference>
<protein>
    <submittedName>
        <fullName evidence="1">FIC domain protein adenylyltransferase</fullName>
    </submittedName>
</protein>
<evidence type="ECO:0000313" key="1">
    <source>
        <dbReference type="EMBL" id="KAF6081170.1"/>
    </source>
</evidence>
<dbReference type="EMBL" id="JABVXQ010000013">
    <property type="protein sequence ID" value="KAF6081170.1"/>
    <property type="molecule type" value="Genomic_DNA"/>
</dbReference>
<sequence>MTLVPMASVMAVTEPKWVSMWGRFLWVMLLSLALGSLLALLLPLEAMEEQGLALLKGFYLLSGRLDRAQHAVSRYASPSTELSVTSKDAALLVVKTKSSPGKTEWLSLLHSWVFAVFGLCHI</sequence>
<gene>
    <name evidence="1" type="ORF">HJG60_005132</name>
</gene>
<dbReference type="AlphaFoldDB" id="A0A833YXT3"/>
<keyword evidence="1" id="KW-0548">Nucleotidyltransferase</keyword>
<name>A0A833YXT3_9CHIR</name>
<dbReference type="GO" id="GO:0016779">
    <property type="term" value="F:nucleotidyltransferase activity"/>
    <property type="evidence" value="ECO:0007669"/>
    <property type="project" value="UniProtKB-KW"/>
</dbReference>
<keyword evidence="1" id="KW-0808">Transferase</keyword>
<evidence type="ECO:0000313" key="2">
    <source>
        <dbReference type="Proteomes" id="UP000664940"/>
    </source>
</evidence>